<dbReference type="EMBL" id="CP159837">
    <property type="protein sequence ID" value="XCM37836.1"/>
    <property type="molecule type" value="Genomic_DNA"/>
</dbReference>
<proteinExistence type="predicted"/>
<evidence type="ECO:0000256" key="1">
    <source>
        <dbReference type="SAM" id="MobiDB-lite"/>
    </source>
</evidence>
<accession>A0AAU8JG99</accession>
<gene>
    <name evidence="2" type="ORF">ABWT76_000639</name>
</gene>
<feature type="region of interest" description="Disordered" evidence="1">
    <location>
        <begin position="1"/>
        <end position="27"/>
    </location>
</feature>
<protein>
    <submittedName>
        <fullName evidence="2">Uncharacterized protein</fullName>
    </submittedName>
</protein>
<feature type="compositionally biased region" description="Polar residues" evidence="1">
    <location>
        <begin position="1"/>
        <end position="14"/>
    </location>
</feature>
<dbReference type="AlphaFoldDB" id="A0AAU8JG99"/>
<evidence type="ECO:0000313" key="2">
    <source>
        <dbReference type="EMBL" id="XCM37836.1"/>
    </source>
</evidence>
<reference evidence="2" key="1">
    <citation type="submission" date="2024-07" db="EMBL/GenBank/DDBJ databases">
        <authorList>
            <person name="Kim Y.J."/>
            <person name="Jeong J.Y."/>
        </authorList>
    </citation>
    <scope>NUCLEOTIDE SEQUENCE</scope>
    <source>
        <strain evidence="2">GIHE-MW2</strain>
    </source>
</reference>
<organism evidence="2">
    <name type="scientific">Planktothricoides raciborskii GIHE-MW2</name>
    <dbReference type="NCBI Taxonomy" id="2792601"/>
    <lineage>
        <taxon>Bacteria</taxon>
        <taxon>Bacillati</taxon>
        <taxon>Cyanobacteriota</taxon>
        <taxon>Cyanophyceae</taxon>
        <taxon>Oscillatoriophycideae</taxon>
        <taxon>Oscillatoriales</taxon>
        <taxon>Oscillatoriaceae</taxon>
        <taxon>Planktothricoides</taxon>
    </lineage>
</organism>
<dbReference type="RefSeq" id="WP_072160877.1">
    <property type="nucleotide sequence ID" value="NZ_CP159837.1"/>
</dbReference>
<sequence>MPLNSTEKTPSLSAQDKKENGEKQHLLNAEQVRVGTNVIMSHAERQKFWQNSDQAELLGFKDW</sequence>
<feature type="compositionally biased region" description="Basic and acidic residues" evidence="1">
    <location>
        <begin position="15"/>
        <end position="25"/>
    </location>
</feature>
<name>A0AAU8JG99_9CYAN</name>